<dbReference type="Proteomes" id="UP000237438">
    <property type="component" value="Unassembled WGS sequence"/>
</dbReference>
<keyword evidence="3" id="KW-1185">Reference proteome</keyword>
<dbReference type="EMBL" id="PEDP01004450">
    <property type="protein sequence ID" value="POS82072.1"/>
    <property type="molecule type" value="Genomic_DNA"/>
</dbReference>
<evidence type="ECO:0000313" key="2">
    <source>
        <dbReference type="EMBL" id="POS82072.1"/>
    </source>
</evidence>
<protein>
    <submittedName>
        <fullName evidence="2">Uncharacterized protein</fullName>
    </submittedName>
</protein>
<feature type="non-terminal residue" evidence="2">
    <location>
        <position position="125"/>
    </location>
</feature>
<feature type="region of interest" description="Disordered" evidence="1">
    <location>
        <begin position="1"/>
        <end position="25"/>
    </location>
</feature>
<organism evidence="2 3">
    <name type="scientific">Erysiphe pulchra</name>
    <dbReference type="NCBI Taxonomy" id="225359"/>
    <lineage>
        <taxon>Eukaryota</taxon>
        <taxon>Fungi</taxon>
        <taxon>Dikarya</taxon>
        <taxon>Ascomycota</taxon>
        <taxon>Pezizomycotina</taxon>
        <taxon>Leotiomycetes</taxon>
        <taxon>Erysiphales</taxon>
        <taxon>Erysiphaceae</taxon>
        <taxon>Erysiphe</taxon>
    </lineage>
</organism>
<comment type="caution">
    <text evidence="2">The sequence shown here is derived from an EMBL/GenBank/DDBJ whole genome shotgun (WGS) entry which is preliminary data.</text>
</comment>
<sequence length="125" mass="13543">MAPPLLPKRVLSPEPPDTGICVSGPTSAIGKVTHSTAAKTRQSPYNVDAVRTATTREKARSEAHNSTDLPIELDTDMIEHTISMNAKRLLMKSSATTAQHNASTLMDGVKGLLDLTNDYLRMLEE</sequence>
<evidence type="ECO:0000256" key="1">
    <source>
        <dbReference type="SAM" id="MobiDB-lite"/>
    </source>
</evidence>
<proteinExistence type="predicted"/>
<name>A0A2S4PJ45_9PEZI</name>
<dbReference type="AlphaFoldDB" id="A0A2S4PJ45"/>
<accession>A0A2S4PJ45</accession>
<gene>
    <name evidence="2" type="ORF">EPUL_006218</name>
</gene>
<evidence type="ECO:0000313" key="3">
    <source>
        <dbReference type="Proteomes" id="UP000237438"/>
    </source>
</evidence>
<reference evidence="2 3" key="1">
    <citation type="submission" date="2017-10" db="EMBL/GenBank/DDBJ databases">
        <title>Development of genomic resources for the powdery mildew, Erysiphe pulchra.</title>
        <authorList>
            <person name="Wadl P.A."/>
            <person name="Mack B.M."/>
            <person name="Moore G."/>
            <person name="Beltz S.B."/>
        </authorList>
    </citation>
    <scope>NUCLEOTIDE SEQUENCE [LARGE SCALE GENOMIC DNA]</scope>
    <source>
        <strain evidence="2">Cflorida</strain>
    </source>
</reference>